<organism evidence="1">
    <name type="scientific">uncultured Caudovirales phage</name>
    <dbReference type="NCBI Taxonomy" id="2100421"/>
    <lineage>
        <taxon>Viruses</taxon>
        <taxon>Duplodnaviria</taxon>
        <taxon>Heunggongvirae</taxon>
        <taxon>Uroviricota</taxon>
        <taxon>Caudoviricetes</taxon>
        <taxon>Peduoviridae</taxon>
        <taxon>Maltschvirus</taxon>
        <taxon>Maltschvirus maltsch</taxon>
    </lineage>
</organism>
<proteinExistence type="predicted"/>
<protein>
    <submittedName>
        <fullName evidence="1">Uncharacterized protein</fullName>
    </submittedName>
</protein>
<name>A0A6J5S1U0_9CAUD</name>
<sequence>MAATVQPVINLDPAVAVLGVAGTTINNTEGNLITVPVGLPSAEPEELVIEITHTSTAKTCTINAGDFEGAAATTFTLADGSGTATVYRVVPVSSKHLKANGTILLTFAASTTGTVRCFWVRPSA</sequence>
<dbReference type="EMBL" id="LR797310">
    <property type="protein sequence ID" value="CAB4202074.1"/>
    <property type="molecule type" value="Genomic_DNA"/>
</dbReference>
<accession>A0A6J5S1U0</accession>
<reference evidence="1" key="1">
    <citation type="submission" date="2020-05" db="EMBL/GenBank/DDBJ databases">
        <authorList>
            <person name="Chiriac C."/>
            <person name="Salcher M."/>
            <person name="Ghai R."/>
            <person name="Kavagutti S V."/>
        </authorList>
    </citation>
    <scope>NUCLEOTIDE SEQUENCE</scope>
</reference>
<evidence type="ECO:0000313" key="1">
    <source>
        <dbReference type="EMBL" id="CAB4202074.1"/>
    </source>
</evidence>
<gene>
    <name evidence="1" type="ORF">UFOVP1360_49</name>
</gene>